<dbReference type="Pfam" id="PF02145">
    <property type="entry name" value="Rap_GAP"/>
    <property type="match status" value="1"/>
</dbReference>
<dbReference type="SUPFAM" id="SSF111347">
    <property type="entry name" value="Rap/Ran-GAP"/>
    <property type="match status" value="1"/>
</dbReference>
<feature type="region of interest" description="Disordered" evidence="2">
    <location>
        <begin position="646"/>
        <end position="710"/>
    </location>
</feature>
<dbReference type="Pfam" id="PF03542">
    <property type="entry name" value="Tuberin"/>
    <property type="match status" value="1"/>
</dbReference>
<evidence type="ECO:0000313" key="5">
    <source>
        <dbReference type="Proteomes" id="UP001206595"/>
    </source>
</evidence>
<dbReference type="Gene3D" id="3.40.50.11210">
    <property type="entry name" value="Rap/Ran-GAP"/>
    <property type="match status" value="1"/>
</dbReference>
<gene>
    <name evidence="4" type="ORF">K450DRAFT_217575</name>
</gene>
<dbReference type="InterPro" id="IPR000331">
    <property type="entry name" value="Rap/Ran_GAP_dom"/>
</dbReference>
<feature type="region of interest" description="Disordered" evidence="2">
    <location>
        <begin position="1322"/>
        <end position="1386"/>
    </location>
</feature>
<feature type="compositionally biased region" description="Polar residues" evidence="2">
    <location>
        <begin position="810"/>
        <end position="842"/>
    </location>
</feature>
<feature type="region of interest" description="Disordered" evidence="2">
    <location>
        <begin position="810"/>
        <end position="854"/>
    </location>
</feature>
<dbReference type="EMBL" id="MU620892">
    <property type="protein sequence ID" value="KAI8584702.1"/>
    <property type="molecule type" value="Genomic_DNA"/>
</dbReference>
<comment type="caution">
    <text evidence="4">The sequence shown here is derived from an EMBL/GenBank/DDBJ whole genome shotgun (WGS) entry which is preliminary data.</text>
</comment>
<feature type="region of interest" description="Disordered" evidence="2">
    <location>
        <begin position="1106"/>
        <end position="1137"/>
    </location>
</feature>
<sequence length="1724" mass="192038">MANKGFSSTNSSGWLSNFLRPKGTGVTIESCLNLNNLNSQVPLDARPIIPLLESSQSIVTRTRLIKEFSILCQRYTFTHLENVFFTIQNIMQPTAPKECRHVVFEFMAACIDSQYESLGMARVTFYNALKEHTVYDDLKDMYSVLSKLIKDGRDITSFEKNITKLLISWLDIALSHSPVDKAGDKSGFMTSAVSSSSVNRVADGSANVNTHTTSPGHSENSATKHLEQIIRLITAIMKFNFAMFEEGEVTEVILAIKRCFWTIQDAADQKACLEFADVIIPYGFVPMDGLQAFLDILCRAAIVTDPTSPSYQPATFATSIFKNLLRSHCAHSAVLTLCKSMTMPLTSGSSEELIAFGALILLSQAAWSAESRGSNYGNVTSSTVLLSYMRRALRQKNALINVQIFKSLLLCVQNHTIITTDWDIFWDICREYSQSILDDISEDDIADAAAPTNSVHSDDTTHHVKHLSTDHLSSSSQASVIQQFFALLQHIKQLHDNNNYKGPLDSYMDILHLMRRYLPEDVALSLLSYYESEHLLMPSSATWLSLLEETTYTFFISPTSSRTVRLRMLDIILNICDATYDFYLNDLVNSIIIPIAGVVQTNRDKDVIDKTVSLIVKVATDCNDYEAFQSLVSALNTCSKCKCLGQPRSMRHPESQPSQQTLSERKRSVSQMARRSSKHHTQERTPRPTASHSLSTSSDAKAKQSDLPNSSSQTPYCLGVASASGLVQLFDQLLQGSDPKYCLLVFDCLLSIARDYDDDKVVHDSCRIIAFDVLLRLRCRPDHHIYLSTSLEASTQYSFALGDRSILSSDANGTRFPQESVKNSSIRKPTEHTPSNQESPANTAARKDSQREGVQVREIRGLGITHSDPSYADPDFTMYNERPSRIIVSYSPKDISKEAAIGILPASELLRCYLDIITKDSNWNTVSFLMESLPAQMSNKHLFCGATEVLQQVRGTMCELITKHTFLENVTNLPSNIKRNDLSILAYNVLTIMISYRRIFSKNKQDELVFCFYFGIMQITSATKACINALTVCCHELPLSISKMLNEILMKMSQIISHSSVSVHILEFLSGLARLPNLYANFTGDMYKPVFAIALKYIQYSHSLTNPQHSPSIKSPNITPSTSSGHLNEANTPGSTNSTQPFQSAFAQYLLIMAYQVITVWFIAVPLRERRRHVAYIVKGLLSANSATQTIDEQTLTCIDMLSRFSFANADLAPKKSVVSDILMNSSLSNSSGSNGPSSSTKKMSKTWSQGNTLFTLTSASATGWVEATIRRPSGTVSIMCKIENDIRRNDIDTLTLPAFLMMHYNSDGGLGLTDLVQLSDHDSGHRDGTTTQLTNESNTETNMSEATEHEMKPTDDAKSPDIKSANNIQDILVPPTTADKGSSTMSRLRKDEYAFDPSFLYLQFGNYADLAHLREISPPLPDDDTLQRALDMFDKVPVVNFHKIGVVYVGPGQSHEIEILANQYGSPDYVTFLNGLGTIQRLKDRKSNTGGLDREMDIDGKYAYFWNDETTEIVFHAATLMPTNLERDGQCSLKKRHIGNDFVHIVYNDSGKDYAFDTLPGQFNFINIVVSPHSEDSSKVILSSRDELLGPTASATNALGAGQHPDPYTTSTGTDNTFFKVIMQRRANMSEIGPMAEFKMVSAQTLPGFIRQMALHANIFSQVFLESGGGGRHEYVSHWVERLRQIRRIKERQPGANNDMSAVKTSKDGIMALEAMLDFTRYT</sequence>
<dbReference type="Pfam" id="PF11864">
    <property type="entry name" value="DUF3384"/>
    <property type="match status" value="1"/>
</dbReference>
<proteinExistence type="predicted"/>
<feature type="compositionally biased region" description="Polar residues" evidence="2">
    <location>
        <begin position="1330"/>
        <end position="1346"/>
    </location>
</feature>
<dbReference type="InterPro" id="IPR035974">
    <property type="entry name" value="Rap/Ran-GAP_sf"/>
</dbReference>
<keyword evidence="1" id="KW-0343">GTPase activation</keyword>
<feature type="compositionally biased region" description="Basic and acidic residues" evidence="2">
    <location>
        <begin position="845"/>
        <end position="854"/>
    </location>
</feature>
<feature type="compositionally biased region" description="Basic and acidic residues" evidence="2">
    <location>
        <begin position="1347"/>
        <end position="1362"/>
    </location>
</feature>
<organism evidence="4 5">
    <name type="scientific">Umbelopsis ramanniana AG</name>
    <dbReference type="NCBI Taxonomy" id="1314678"/>
    <lineage>
        <taxon>Eukaryota</taxon>
        <taxon>Fungi</taxon>
        <taxon>Fungi incertae sedis</taxon>
        <taxon>Mucoromycota</taxon>
        <taxon>Mucoromycotina</taxon>
        <taxon>Umbelopsidomycetes</taxon>
        <taxon>Umbelopsidales</taxon>
        <taxon>Umbelopsidaceae</taxon>
        <taxon>Umbelopsis</taxon>
    </lineage>
</organism>
<reference evidence="4" key="1">
    <citation type="submission" date="2021-06" db="EMBL/GenBank/DDBJ databases">
        <authorList>
            <consortium name="DOE Joint Genome Institute"/>
            <person name="Mondo S.J."/>
            <person name="Amses K.R."/>
            <person name="Simmons D.R."/>
            <person name="Longcore J.E."/>
            <person name="Seto K."/>
            <person name="Alves G.H."/>
            <person name="Bonds A.E."/>
            <person name="Quandt C.A."/>
            <person name="Davis W.J."/>
            <person name="Chang Y."/>
            <person name="Letcher P.M."/>
            <person name="Powell M.J."/>
            <person name="Kuo A."/>
            <person name="Labutti K."/>
            <person name="Pangilinan J."/>
            <person name="Andreopoulos W."/>
            <person name="Tritt A."/>
            <person name="Riley R."/>
            <person name="Hundley H."/>
            <person name="Johnson J."/>
            <person name="Lipzen A."/>
            <person name="Barry K."/>
            <person name="Berbee M.L."/>
            <person name="Buchler N.E."/>
            <person name="Grigoriev I.V."/>
            <person name="Spatafora J.W."/>
            <person name="Stajich J.E."/>
            <person name="James T.Y."/>
        </authorList>
    </citation>
    <scope>NUCLEOTIDE SEQUENCE</scope>
    <source>
        <strain evidence="4">AG</strain>
    </source>
</reference>
<evidence type="ECO:0000256" key="2">
    <source>
        <dbReference type="SAM" id="MobiDB-lite"/>
    </source>
</evidence>
<dbReference type="RefSeq" id="XP_051449706.1">
    <property type="nucleotide sequence ID" value="XM_051585068.1"/>
</dbReference>
<keyword evidence="5" id="KW-1185">Reference proteome</keyword>
<dbReference type="GeneID" id="75910418"/>
<dbReference type="GO" id="GO:0005096">
    <property type="term" value="F:GTPase activator activity"/>
    <property type="evidence" value="ECO:0007669"/>
    <property type="project" value="UniProtKB-KW"/>
</dbReference>
<feature type="domain" description="Rap-GAP" evidence="3">
    <location>
        <begin position="1431"/>
        <end position="1698"/>
    </location>
</feature>
<reference evidence="4" key="2">
    <citation type="journal article" date="2022" name="Proc. Natl. Acad. Sci. U.S.A.">
        <title>Diploid-dominant life cycles characterize the early evolution of Fungi.</title>
        <authorList>
            <person name="Amses K.R."/>
            <person name="Simmons D.R."/>
            <person name="Longcore J.E."/>
            <person name="Mondo S.J."/>
            <person name="Seto K."/>
            <person name="Jeronimo G.H."/>
            <person name="Bonds A.E."/>
            <person name="Quandt C.A."/>
            <person name="Davis W.J."/>
            <person name="Chang Y."/>
            <person name="Federici B.A."/>
            <person name="Kuo A."/>
            <person name="LaButti K."/>
            <person name="Pangilinan J."/>
            <person name="Andreopoulos W."/>
            <person name="Tritt A."/>
            <person name="Riley R."/>
            <person name="Hundley H."/>
            <person name="Johnson J."/>
            <person name="Lipzen A."/>
            <person name="Barry K."/>
            <person name="Lang B.F."/>
            <person name="Cuomo C.A."/>
            <person name="Buchler N.E."/>
            <person name="Grigoriev I.V."/>
            <person name="Spatafora J.W."/>
            <person name="Stajich J.E."/>
            <person name="James T.Y."/>
        </authorList>
    </citation>
    <scope>NUCLEOTIDE SEQUENCE</scope>
    <source>
        <strain evidence="4">AG</strain>
    </source>
</reference>
<dbReference type="GO" id="GO:0032007">
    <property type="term" value="P:negative regulation of TOR signaling"/>
    <property type="evidence" value="ECO:0007669"/>
    <property type="project" value="TreeGrafter"/>
</dbReference>
<accession>A0AAD5HHI4</accession>
<dbReference type="PANTHER" id="PTHR10063">
    <property type="entry name" value="TUBERIN"/>
    <property type="match status" value="1"/>
</dbReference>
<dbReference type="Proteomes" id="UP001206595">
    <property type="component" value="Unassembled WGS sequence"/>
</dbReference>
<evidence type="ECO:0000313" key="4">
    <source>
        <dbReference type="EMBL" id="KAI8584702.1"/>
    </source>
</evidence>
<feature type="compositionally biased region" description="Polar residues" evidence="2">
    <location>
        <begin position="688"/>
        <end position="699"/>
    </location>
</feature>
<evidence type="ECO:0000256" key="1">
    <source>
        <dbReference type="ARBA" id="ARBA00022468"/>
    </source>
</evidence>
<evidence type="ECO:0000259" key="3">
    <source>
        <dbReference type="PROSITE" id="PS50085"/>
    </source>
</evidence>
<dbReference type="InterPro" id="IPR018515">
    <property type="entry name" value="Tuberin-type_domain"/>
</dbReference>
<dbReference type="InterPro" id="IPR024584">
    <property type="entry name" value="Tuberin_N"/>
</dbReference>
<name>A0AAD5HHI4_UMBRA</name>
<dbReference type="GO" id="GO:0005634">
    <property type="term" value="C:nucleus"/>
    <property type="evidence" value="ECO:0007669"/>
    <property type="project" value="InterPro"/>
</dbReference>
<dbReference type="PROSITE" id="PS50085">
    <property type="entry name" value="RAPGAP"/>
    <property type="match status" value="1"/>
</dbReference>
<dbReference type="PANTHER" id="PTHR10063:SF0">
    <property type="entry name" value="TUBERIN"/>
    <property type="match status" value="1"/>
</dbReference>
<protein>
    <recommendedName>
        <fullName evidence="3">Rap-GAP domain-containing protein</fullName>
    </recommendedName>
</protein>
<dbReference type="GO" id="GO:0033596">
    <property type="term" value="C:TSC1-TSC2 complex"/>
    <property type="evidence" value="ECO:0007669"/>
    <property type="project" value="TreeGrafter"/>
</dbReference>
<dbReference type="InterPro" id="IPR027107">
    <property type="entry name" value="Tuberin/Ral-act_asu"/>
</dbReference>
<dbReference type="GO" id="GO:0051056">
    <property type="term" value="P:regulation of small GTPase mediated signal transduction"/>
    <property type="evidence" value="ECO:0007669"/>
    <property type="project" value="InterPro"/>
</dbReference>